<accession>A0A7D8UTY5</accession>
<evidence type="ECO:0000313" key="2">
    <source>
        <dbReference type="Proteomes" id="UP000481288"/>
    </source>
</evidence>
<reference evidence="1 2" key="1">
    <citation type="submission" date="2018-05" db="EMBL/GenBank/DDBJ databases">
        <title>Whole genome sequencing for identification of molecular markers to develop diagnostic detection tools for the regulated plant pathogen Lachnellula willkommii.</title>
        <authorList>
            <person name="Giroux E."/>
            <person name="Bilodeau G."/>
        </authorList>
    </citation>
    <scope>NUCLEOTIDE SEQUENCE [LARGE SCALE GENOMIC DNA]</scope>
    <source>
        <strain evidence="1 2">CBS 625.97</strain>
    </source>
</reference>
<name>A0A7D8UTY5_9HELO</name>
<evidence type="ECO:0000313" key="1">
    <source>
        <dbReference type="EMBL" id="TVY54976.1"/>
    </source>
</evidence>
<sequence>MASPSYPAIVAPLLPLTERLLLHHFTPSVFPPSILGSAPVIEFATFYGIEPVELVVRNTGKFQRVLEEAAGRGEGDVRDYLGGVWGEVIEDIAKGGAEEGKGRALRLCLGWTSKEAHMKFRETQLFKDNVGLLRDGVGSAEVYHVAFKAVREV</sequence>
<comment type="caution">
    <text evidence="1">The sequence shown here is derived from an EMBL/GenBank/DDBJ whole genome shotgun (WGS) entry which is preliminary data.</text>
</comment>
<protein>
    <submittedName>
        <fullName evidence="1">Uncharacterized protein</fullName>
    </submittedName>
</protein>
<dbReference type="OrthoDB" id="3830579at2759"/>
<gene>
    <name evidence="1" type="ORF">LCER1_G002916</name>
</gene>
<dbReference type="Proteomes" id="UP000481288">
    <property type="component" value="Unassembled WGS sequence"/>
</dbReference>
<dbReference type="Gene3D" id="3.30.70.100">
    <property type="match status" value="1"/>
</dbReference>
<organism evidence="1 2">
    <name type="scientific">Lachnellula cervina</name>
    <dbReference type="NCBI Taxonomy" id="1316786"/>
    <lineage>
        <taxon>Eukaryota</taxon>
        <taxon>Fungi</taxon>
        <taxon>Dikarya</taxon>
        <taxon>Ascomycota</taxon>
        <taxon>Pezizomycotina</taxon>
        <taxon>Leotiomycetes</taxon>
        <taxon>Helotiales</taxon>
        <taxon>Lachnaceae</taxon>
        <taxon>Lachnellula</taxon>
    </lineage>
</organism>
<keyword evidence="2" id="KW-1185">Reference proteome</keyword>
<dbReference type="AlphaFoldDB" id="A0A7D8UTY5"/>
<proteinExistence type="predicted"/>
<dbReference type="EMBL" id="QGMG01000288">
    <property type="protein sequence ID" value="TVY54976.1"/>
    <property type="molecule type" value="Genomic_DNA"/>
</dbReference>